<keyword evidence="1" id="KW-0812">Transmembrane</keyword>
<feature type="transmembrane region" description="Helical" evidence="1">
    <location>
        <begin position="356"/>
        <end position="375"/>
    </location>
</feature>
<organism evidence="2 3">
    <name type="scientific">Arenivirga flava</name>
    <dbReference type="NCBI Taxonomy" id="1930060"/>
    <lineage>
        <taxon>Bacteria</taxon>
        <taxon>Bacillati</taxon>
        <taxon>Actinomycetota</taxon>
        <taxon>Actinomycetes</taxon>
        <taxon>Micrococcales</taxon>
        <taxon>Microbacteriaceae</taxon>
        <taxon>Arenivirga</taxon>
    </lineage>
</organism>
<feature type="transmembrane region" description="Helical" evidence="1">
    <location>
        <begin position="166"/>
        <end position="189"/>
    </location>
</feature>
<evidence type="ECO:0008006" key="4">
    <source>
        <dbReference type="Google" id="ProtNLM"/>
    </source>
</evidence>
<feature type="transmembrane region" description="Helical" evidence="1">
    <location>
        <begin position="97"/>
        <end position="114"/>
    </location>
</feature>
<keyword evidence="1" id="KW-0472">Membrane</keyword>
<feature type="transmembrane region" description="Helical" evidence="1">
    <location>
        <begin position="126"/>
        <end position="159"/>
    </location>
</feature>
<evidence type="ECO:0000313" key="3">
    <source>
        <dbReference type="Proteomes" id="UP001157160"/>
    </source>
</evidence>
<dbReference type="EMBL" id="BSUL01000001">
    <property type="protein sequence ID" value="GMA26866.1"/>
    <property type="molecule type" value="Genomic_DNA"/>
</dbReference>
<proteinExistence type="predicted"/>
<dbReference type="RefSeq" id="WP_284228984.1">
    <property type="nucleotide sequence ID" value="NZ_BSUL01000001.1"/>
</dbReference>
<dbReference type="AlphaFoldDB" id="A0AA37X9Y4"/>
<feature type="transmembrane region" description="Helical" evidence="1">
    <location>
        <begin position="278"/>
        <end position="298"/>
    </location>
</feature>
<evidence type="ECO:0000256" key="1">
    <source>
        <dbReference type="SAM" id="Phobius"/>
    </source>
</evidence>
<feature type="transmembrane region" description="Helical" evidence="1">
    <location>
        <begin position="332"/>
        <end position="349"/>
    </location>
</feature>
<feature type="transmembrane region" description="Helical" evidence="1">
    <location>
        <begin position="12"/>
        <end position="34"/>
    </location>
</feature>
<feature type="transmembrane region" description="Helical" evidence="1">
    <location>
        <begin position="307"/>
        <end position="326"/>
    </location>
</feature>
<protein>
    <recommendedName>
        <fullName evidence="4">DUF2029 domain-containing protein</fullName>
    </recommendedName>
</protein>
<dbReference type="Proteomes" id="UP001157160">
    <property type="component" value="Unassembled WGS sequence"/>
</dbReference>
<keyword evidence="3" id="KW-1185">Reference proteome</keyword>
<accession>A0AA37X9Y4</accession>
<evidence type="ECO:0000313" key="2">
    <source>
        <dbReference type="EMBL" id="GMA26866.1"/>
    </source>
</evidence>
<feature type="transmembrane region" description="Helical" evidence="1">
    <location>
        <begin position="201"/>
        <end position="225"/>
    </location>
</feature>
<reference evidence="2 3" key="1">
    <citation type="journal article" date="2014" name="Int. J. Syst. Evol. Microbiol.">
        <title>Complete genome sequence of Corynebacterium casei LMG S-19264T (=DSM 44701T), isolated from a smear-ripened cheese.</title>
        <authorList>
            <consortium name="US DOE Joint Genome Institute (JGI-PGF)"/>
            <person name="Walter F."/>
            <person name="Albersmeier A."/>
            <person name="Kalinowski J."/>
            <person name="Ruckert C."/>
        </authorList>
    </citation>
    <scope>NUCLEOTIDE SEQUENCE [LARGE SCALE GENOMIC DNA]</scope>
    <source>
        <strain evidence="2 3">NBRC 112289</strain>
    </source>
</reference>
<gene>
    <name evidence="2" type="ORF">GCM10025874_01190</name>
</gene>
<comment type="caution">
    <text evidence="2">The sequence shown here is derived from an EMBL/GenBank/DDBJ whole genome shotgun (WGS) entry which is preliminary data.</text>
</comment>
<keyword evidence="1" id="KW-1133">Transmembrane helix</keyword>
<name>A0AA37X9Y4_9MICO</name>
<sequence length="426" mass="44251">MTTDAGARTRGALLAFTGRPVPLWIAFVLVHLWLGALNLRGPGWPLGDVVSVYPFWAQQGLEAGYWQGIHAAWVYPILAIVPMLLSVALGAGWAASVWLGMMMALNAIALAVLTDAGRSAARIRYGWWWVLFLLALGPIALGRIDAVTVPLAIAGLVLLTRRPRAAALLLTIGAWVKVWPGAILAAAVVTMRARPTMLSMAVGLSGAIVIVCLFLGSGANVLGFVTQQTGRGLQVEAVAALPWFWAAALDAPGVSIYYDTEILTNQIAGPGVDAVAAALTPLLGVVAAVLLALGGLAVRRGAAAQAVLPPLAMALVTACIVFNKVGSPQFESWLAAPVIAAMLAGGWRAARLPAALALAAAGLTQVIYPVLYGWFLAAHPLMALAATLRDGLLVALLVHGVHGVVRELRNPAAAPVGARRTAPVAR</sequence>